<organism evidence="1 5">
    <name type="scientific">Didymodactylos carnosus</name>
    <dbReference type="NCBI Taxonomy" id="1234261"/>
    <lineage>
        <taxon>Eukaryota</taxon>
        <taxon>Metazoa</taxon>
        <taxon>Spiralia</taxon>
        <taxon>Gnathifera</taxon>
        <taxon>Rotifera</taxon>
        <taxon>Eurotatoria</taxon>
        <taxon>Bdelloidea</taxon>
        <taxon>Philodinida</taxon>
        <taxon>Philodinidae</taxon>
        <taxon>Didymodactylos</taxon>
    </lineage>
</organism>
<comment type="caution">
    <text evidence="1">The sequence shown here is derived from an EMBL/GenBank/DDBJ whole genome shotgun (WGS) entry which is preliminary data.</text>
</comment>
<evidence type="ECO:0000313" key="3">
    <source>
        <dbReference type="EMBL" id="CAF3895420.1"/>
    </source>
</evidence>
<evidence type="ECO:0000313" key="4">
    <source>
        <dbReference type="EMBL" id="CAF4181209.1"/>
    </source>
</evidence>
<accession>A0A814RFL6</accession>
<name>A0A814RFL6_9BILA</name>
<proteinExistence type="predicted"/>
<evidence type="ECO:0000313" key="5">
    <source>
        <dbReference type="Proteomes" id="UP000663829"/>
    </source>
</evidence>
<dbReference type="AlphaFoldDB" id="A0A814RFL6"/>
<keyword evidence="5" id="KW-1185">Reference proteome</keyword>
<dbReference type="EMBL" id="CAJNOQ010006340">
    <property type="protein sequence ID" value="CAF1131664.1"/>
    <property type="molecule type" value="Genomic_DNA"/>
</dbReference>
<dbReference type="OrthoDB" id="9977239at2759"/>
<evidence type="ECO:0000313" key="2">
    <source>
        <dbReference type="EMBL" id="CAF1372139.1"/>
    </source>
</evidence>
<reference evidence="1" key="1">
    <citation type="submission" date="2021-02" db="EMBL/GenBank/DDBJ databases">
        <authorList>
            <person name="Nowell W R."/>
        </authorList>
    </citation>
    <scope>NUCLEOTIDE SEQUENCE</scope>
</reference>
<protein>
    <submittedName>
        <fullName evidence="1">Uncharacterized protein</fullName>
    </submittedName>
</protein>
<dbReference type="Proteomes" id="UP000681722">
    <property type="component" value="Unassembled WGS sequence"/>
</dbReference>
<sequence length="465" mass="53192">MDDFGAIYSTGIVVFRQIEANAIGPNRVLDKPADEQLTLSDVCILDFPPCNHGAKCRDYRKPGHKAQFSHPPVCPLLNATSSCEQLDDDVHAFTFIHNTKCKFGGKCNDTDPIHLLDFDHPEFCEYGGDCTNISQKHLVAYQHLPNCPDGSKCSKYRRRYPNHLKSFRHCKSVCLYDNCCVNFHDKEHFANTIHSFRPPCPLTPYNGSKTCYESSFYEFIKKPESVVRAVQQHSRVRLIFLHHNTPIVKDNVCKLIQILVEAEFTKAKSDGKTPLDSEHDYNRLQRIEQKIQPPLNNKEIQVIHEWAVKIAQASIKLNATPMGIGYDVDEKLGTDQHVFSILGPHLAQQSAKGAFKDPLMTSIYESDEIKSGITLKDILGYTYPKYVFEQLCEAIKDRMNTQNISRGIVITVAASEFQEHIFLPITISQAYDLYYFDKPQSKDGYEFSYIYWQAMNGEFDRLKQK</sequence>
<dbReference type="Proteomes" id="UP000682733">
    <property type="component" value="Unassembled WGS sequence"/>
</dbReference>
<evidence type="ECO:0000313" key="1">
    <source>
        <dbReference type="EMBL" id="CAF1131664.1"/>
    </source>
</evidence>
<feature type="non-terminal residue" evidence="1">
    <location>
        <position position="1"/>
    </location>
</feature>
<dbReference type="Proteomes" id="UP000677228">
    <property type="component" value="Unassembled WGS sequence"/>
</dbReference>
<dbReference type="EMBL" id="CAJOBC010006340">
    <property type="protein sequence ID" value="CAF3895420.1"/>
    <property type="molecule type" value="Genomic_DNA"/>
</dbReference>
<dbReference type="EMBL" id="CAJOBA010045771">
    <property type="protein sequence ID" value="CAF4181209.1"/>
    <property type="molecule type" value="Genomic_DNA"/>
</dbReference>
<gene>
    <name evidence="1" type="ORF">GPM918_LOCUS20226</name>
    <name evidence="2" type="ORF">OVA965_LOCUS31723</name>
    <name evidence="3" type="ORF">SRO942_LOCUS20223</name>
    <name evidence="4" type="ORF">TMI583_LOCUS32559</name>
</gene>
<dbReference type="EMBL" id="CAJNOK010024100">
    <property type="protein sequence ID" value="CAF1372139.1"/>
    <property type="molecule type" value="Genomic_DNA"/>
</dbReference>
<dbReference type="Proteomes" id="UP000663829">
    <property type="component" value="Unassembled WGS sequence"/>
</dbReference>